<evidence type="ECO:0000313" key="3">
    <source>
        <dbReference type="Proteomes" id="UP001283361"/>
    </source>
</evidence>
<gene>
    <name evidence="2" type="ORF">RRG08_053328</name>
</gene>
<feature type="region of interest" description="Disordered" evidence="1">
    <location>
        <begin position="48"/>
        <end position="104"/>
    </location>
</feature>
<evidence type="ECO:0000313" key="2">
    <source>
        <dbReference type="EMBL" id="KAK3771181.1"/>
    </source>
</evidence>
<feature type="compositionally biased region" description="Basic and acidic residues" evidence="1">
    <location>
        <begin position="82"/>
        <end position="104"/>
    </location>
</feature>
<dbReference type="EMBL" id="JAWDGP010003764">
    <property type="protein sequence ID" value="KAK3771181.1"/>
    <property type="molecule type" value="Genomic_DNA"/>
</dbReference>
<sequence length="423" mass="47258">MPQPVREKDMDYCFEDSDGTRIRRKEKIVETVGIPDDIRNVGKLVLYQNSPRLGHESPGTSSLERKKKSRSPFRSSPPPPVRESEKDYTYRDSEGTLRRRKERVTERVGIPDDVVGLGKLVLSQESSHSRQLSVSEISTSKKQSATHLSPLVTPPATLRKNCTYRESDGSLMPRRDPVTGDGRGREIPNGVAARKKPSDERHVSTLEIPRSKPVAPTYRSPQTSVRKTYAHRESTESFVRQQKNVVERAGFSVDAKSSNKMVRSARESAEESHKSSLYHPVSPGKTKGVTKNTVHKLTLVPPTRILFVYLSLTPMNSPSLLVGLAVKIRCKREQLLTSYKLQATSFSLTSPSLPSSNLGQRCFPVFPTASLPPSQRVGQDMMEGIWYCALEDMRFSKVVQSFFTCSALIYSRVDLSGLPHGSL</sequence>
<evidence type="ECO:0000256" key="1">
    <source>
        <dbReference type="SAM" id="MobiDB-lite"/>
    </source>
</evidence>
<accession>A0AAE1DHW7</accession>
<dbReference type="AlphaFoldDB" id="A0AAE1DHW7"/>
<reference evidence="2" key="1">
    <citation type="journal article" date="2023" name="G3 (Bethesda)">
        <title>A reference genome for the long-term kleptoplast-retaining sea slug Elysia crispata morphotype clarki.</title>
        <authorList>
            <person name="Eastman K.E."/>
            <person name="Pendleton A.L."/>
            <person name="Shaikh M.A."/>
            <person name="Suttiyut T."/>
            <person name="Ogas R."/>
            <person name="Tomko P."/>
            <person name="Gavelis G."/>
            <person name="Widhalm J.R."/>
            <person name="Wisecaver J.H."/>
        </authorList>
    </citation>
    <scope>NUCLEOTIDE SEQUENCE</scope>
    <source>
        <strain evidence="2">ECLA1</strain>
    </source>
</reference>
<dbReference type="Proteomes" id="UP001283361">
    <property type="component" value="Unassembled WGS sequence"/>
</dbReference>
<feature type="region of interest" description="Disordered" evidence="1">
    <location>
        <begin position="166"/>
        <end position="203"/>
    </location>
</feature>
<protein>
    <submittedName>
        <fullName evidence="2">Uncharacterized protein</fullName>
    </submittedName>
</protein>
<feature type="region of interest" description="Disordered" evidence="1">
    <location>
        <begin position="267"/>
        <end position="289"/>
    </location>
</feature>
<keyword evidence="3" id="KW-1185">Reference proteome</keyword>
<feature type="compositionally biased region" description="Basic and acidic residues" evidence="1">
    <location>
        <begin position="166"/>
        <end position="186"/>
    </location>
</feature>
<proteinExistence type="predicted"/>
<comment type="caution">
    <text evidence="2">The sequence shown here is derived from an EMBL/GenBank/DDBJ whole genome shotgun (WGS) entry which is preliminary data.</text>
</comment>
<name>A0AAE1DHW7_9GAST</name>
<organism evidence="2 3">
    <name type="scientific">Elysia crispata</name>
    <name type="common">lettuce slug</name>
    <dbReference type="NCBI Taxonomy" id="231223"/>
    <lineage>
        <taxon>Eukaryota</taxon>
        <taxon>Metazoa</taxon>
        <taxon>Spiralia</taxon>
        <taxon>Lophotrochozoa</taxon>
        <taxon>Mollusca</taxon>
        <taxon>Gastropoda</taxon>
        <taxon>Heterobranchia</taxon>
        <taxon>Euthyneura</taxon>
        <taxon>Panpulmonata</taxon>
        <taxon>Sacoglossa</taxon>
        <taxon>Placobranchoidea</taxon>
        <taxon>Plakobranchidae</taxon>
        <taxon>Elysia</taxon>
    </lineage>
</organism>